<proteinExistence type="predicted"/>
<name>A0A9E7G7H6_9LILI</name>
<protein>
    <submittedName>
        <fullName evidence="2">Ammonium transporter 1 member</fullName>
    </submittedName>
</protein>
<dbReference type="Proteomes" id="UP001055439">
    <property type="component" value="Chromosome 5"/>
</dbReference>
<gene>
    <name evidence="2" type="ORF">MUK42_19368</name>
</gene>
<sequence>LRLLPVPVGLRDRGGGHHQRLHRGAHPVQRLPRVLLPAHGARVPGGGALGVVVGGVAQPERRRRGAAVRVWGHRLRGERGGPPGGGDRGPVGGGDRRATGRPLRRVREARPHARPQRDAGGPRHVPALVRLVRVQSRVLRPDPGALPGRARPGELDRGGAHGGDHRTRRLHRGPRDALRPPAVGGPLGRAGRVQRALGRVRGHHLRLRRGRALGRHSLRVLRRLGADRAQQARVEAMVRRPTGGSAAARRVRGVGAHLHGPVRQGGAGGAGVRIGRGGREPALRVAVGGRVGAALGAGGRGGGDRGVGEPDHGAALLRASQTTPAEDIGGRGAGGAGHLQPWRLRICGAPGGPSPTILRGLHEHRGWDSLTQELQRMMDRLVGASSQDGSRFRWLLVPRVGFDSIGDDECAIM</sequence>
<dbReference type="EMBL" id="CP097507">
    <property type="protein sequence ID" value="URE06924.1"/>
    <property type="molecule type" value="Genomic_DNA"/>
</dbReference>
<feature type="compositionally biased region" description="Basic and acidic residues" evidence="1">
    <location>
        <begin position="151"/>
        <end position="165"/>
    </location>
</feature>
<feature type="compositionally biased region" description="Gly residues" evidence="1">
    <location>
        <begin position="80"/>
        <end position="93"/>
    </location>
</feature>
<feature type="region of interest" description="Disordered" evidence="1">
    <location>
        <begin position="139"/>
        <end position="190"/>
    </location>
</feature>
<keyword evidence="3" id="KW-1185">Reference proteome</keyword>
<reference evidence="2" key="1">
    <citation type="submission" date="2022-05" db="EMBL/GenBank/DDBJ databases">
        <title>The Musa troglodytarum L. genome provides insights into the mechanism of non-climacteric behaviour and enrichment of carotenoids.</title>
        <authorList>
            <person name="Wang J."/>
        </authorList>
    </citation>
    <scope>NUCLEOTIDE SEQUENCE</scope>
    <source>
        <tissue evidence="2">Leaf</tissue>
    </source>
</reference>
<feature type="non-terminal residue" evidence="2">
    <location>
        <position position="1"/>
    </location>
</feature>
<feature type="compositionally biased region" description="Basic and acidic residues" evidence="1">
    <location>
        <begin position="105"/>
        <end position="121"/>
    </location>
</feature>
<dbReference type="OrthoDB" id="40134at2759"/>
<evidence type="ECO:0000313" key="3">
    <source>
        <dbReference type="Proteomes" id="UP001055439"/>
    </source>
</evidence>
<accession>A0A9E7G7H6</accession>
<evidence type="ECO:0000313" key="2">
    <source>
        <dbReference type="EMBL" id="URE06924.1"/>
    </source>
</evidence>
<dbReference type="AlphaFoldDB" id="A0A9E7G7H6"/>
<organism evidence="2 3">
    <name type="scientific">Musa troglodytarum</name>
    <name type="common">fe'i banana</name>
    <dbReference type="NCBI Taxonomy" id="320322"/>
    <lineage>
        <taxon>Eukaryota</taxon>
        <taxon>Viridiplantae</taxon>
        <taxon>Streptophyta</taxon>
        <taxon>Embryophyta</taxon>
        <taxon>Tracheophyta</taxon>
        <taxon>Spermatophyta</taxon>
        <taxon>Magnoliopsida</taxon>
        <taxon>Liliopsida</taxon>
        <taxon>Zingiberales</taxon>
        <taxon>Musaceae</taxon>
        <taxon>Musa</taxon>
    </lineage>
</organism>
<evidence type="ECO:0000256" key="1">
    <source>
        <dbReference type="SAM" id="MobiDB-lite"/>
    </source>
</evidence>
<feature type="region of interest" description="Disordered" evidence="1">
    <location>
        <begin position="74"/>
        <end position="127"/>
    </location>
</feature>